<dbReference type="AlphaFoldDB" id="A0A7X0J2Y6"/>
<evidence type="ECO:0008006" key="4">
    <source>
        <dbReference type="Google" id="ProtNLM"/>
    </source>
</evidence>
<dbReference type="RefSeq" id="WP_184624815.1">
    <property type="nucleotide sequence ID" value="NZ_JACHCC010000005.1"/>
</dbReference>
<dbReference type="SUPFAM" id="SSF48452">
    <property type="entry name" value="TPR-like"/>
    <property type="match status" value="1"/>
</dbReference>
<comment type="caution">
    <text evidence="2">The sequence shown here is derived from an EMBL/GenBank/DDBJ whole genome shotgun (WGS) entry which is preliminary data.</text>
</comment>
<organism evidence="2 3">
    <name type="scientific">Pedobacter cryoconitis</name>
    <dbReference type="NCBI Taxonomy" id="188932"/>
    <lineage>
        <taxon>Bacteria</taxon>
        <taxon>Pseudomonadati</taxon>
        <taxon>Bacteroidota</taxon>
        <taxon>Sphingobacteriia</taxon>
        <taxon>Sphingobacteriales</taxon>
        <taxon>Sphingobacteriaceae</taxon>
        <taxon>Pedobacter</taxon>
    </lineage>
</organism>
<protein>
    <recommendedName>
        <fullName evidence="4">SusD-like starch-binding protein associating with outer membrane</fullName>
    </recommendedName>
</protein>
<dbReference type="Proteomes" id="UP000521017">
    <property type="component" value="Unassembled WGS sequence"/>
</dbReference>
<dbReference type="PROSITE" id="PS51257">
    <property type="entry name" value="PROKAR_LIPOPROTEIN"/>
    <property type="match status" value="1"/>
</dbReference>
<dbReference type="InterPro" id="IPR011990">
    <property type="entry name" value="TPR-like_helical_dom_sf"/>
</dbReference>
<sequence>MKKIKYSLIAILALFSVSSCKKYIDVNTNPNAPTVADASTLLPPMQAGMARGVWYDSRYIGQYAQVWGSPAANNVWDQEGYSPGTDTNGEMWRTVYFSLGQNVNLMWQSALSKKAWDYVGVGHAMRAWGWQNGGDLYNNMVVKQAFEPGRLTFDYDSPDYVYAEVVKECQLALNYLNLAIQTDQLNVSTNLAKGDYIYYGDRTKWIKFVYAILAQNALHQSNKAAFSADNVKKYVDSSFVSNADNASVQCNGSQSGDSNFWGPSRNNLGSFRQSDYMVRLLDGRIFTGSAVQNTNLDPRLPYLLAASKDGVYRGVIGANGDPNSTNANTSIPYLFGAGITTNPAAGTPQKYIFNDNSRGILMTYAELQFFKAEALFKKGDLPGAYSAYINGISGSIDFVSNPPAGTALTGSQNNISAAARAAYLAGPCVRQSAAQLQLSDILQQKFISLFVWGSFEAWADERRYSYDPTIFQGFQVPSLYPDNAGKQVYLVRPRYNSEYIWNVPSLQAIGAMAPDYHTKKPWFILP</sequence>
<evidence type="ECO:0000256" key="1">
    <source>
        <dbReference type="SAM" id="SignalP"/>
    </source>
</evidence>
<dbReference type="Pfam" id="PF12771">
    <property type="entry name" value="SusD-like_2"/>
    <property type="match status" value="1"/>
</dbReference>
<reference evidence="2 3" key="1">
    <citation type="submission" date="2020-08" db="EMBL/GenBank/DDBJ databases">
        <title>Genomic Encyclopedia of Type Strains, Phase IV (KMG-V): Genome sequencing to study the core and pangenomes of soil and plant-associated prokaryotes.</title>
        <authorList>
            <person name="Whitman W."/>
        </authorList>
    </citation>
    <scope>NUCLEOTIDE SEQUENCE [LARGE SCALE GENOMIC DNA]</scope>
    <source>
        <strain evidence="2 3">M2T3</strain>
    </source>
</reference>
<accession>A0A7X0J2Y6</accession>
<name>A0A7X0J2Y6_9SPHI</name>
<evidence type="ECO:0000313" key="3">
    <source>
        <dbReference type="Proteomes" id="UP000521017"/>
    </source>
</evidence>
<dbReference type="Gene3D" id="1.25.40.390">
    <property type="match status" value="1"/>
</dbReference>
<proteinExistence type="predicted"/>
<keyword evidence="1" id="KW-0732">Signal</keyword>
<feature type="chain" id="PRO_5030875910" description="SusD-like starch-binding protein associating with outer membrane" evidence="1">
    <location>
        <begin position="22"/>
        <end position="526"/>
    </location>
</feature>
<feature type="signal peptide" evidence="1">
    <location>
        <begin position="1"/>
        <end position="21"/>
    </location>
</feature>
<evidence type="ECO:0000313" key="2">
    <source>
        <dbReference type="EMBL" id="MBB6500098.1"/>
    </source>
</evidence>
<gene>
    <name evidence="2" type="ORF">HDF25_002242</name>
</gene>
<dbReference type="EMBL" id="JACHCC010000005">
    <property type="protein sequence ID" value="MBB6500098.1"/>
    <property type="molecule type" value="Genomic_DNA"/>
</dbReference>
<dbReference type="InterPro" id="IPR041662">
    <property type="entry name" value="SusD-like_2"/>
</dbReference>